<dbReference type="Proteomes" id="UP000607559">
    <property type="component" value="Unassembled WGS sequence"/>
</dbReference>
<comment type="caution">
    <text evidence="1">The sequence shown here is derived from an EMBL/GenBank/DDBJ whole genome shotgun (WGS) entry which is preliminary data.</text>
</comment>
<name>A0A8J2UDH3_9BACT</name>
<dbReference type="EMBL" id="BMJC01000002">
    <property type="protein sequence ID" value="GGB00712.1"/>
    <property type="molecule type" value="Genomic_DNA"/>
</dbReference>
<dbReference type="InterPro" id="IPR010732">
    <property type="entry name" value="T6SS_TssG-like"/>
</dbReference>
<dbReference type="Pfam" id="PF06996">
    <property type="entry name" value="T6SS_TssG"/>
    <property type="match status" value="1"/>
</dbReference>
<sequence>MLSPDQLSKALADHALHLKAEALVAHVVAGGYPREAFTIATGRFFERAYANDLTAADWILDKWHNGRVHLQLSRPGFYDLLPEGLFFQPAGSEYNNAMGVTEMAALHRWNRNRETGIRNFFQPFEHAGFYQLLQLEEEERALGLEQGMLHRFFRAFWEIPDAVDDAAAGFFNLLIPHAYRITGCLPLMEQSLQLLLGKETAIQLVQPKPIRIDRQLEKGLGASALGDDTVCGNTFLEEYPVYKYVIGPLAATEVTAYLPGGDRYAVIETFNRFFVPAEADTETELEIDRATLEMQLEPGREPVLGYSSILT</sequence>
<dbReference type="RefSeq" id="WP_188932004.1">
    <property type="nucleotide sequence ID" value="NZ_BMJC01000002.1"/>
</dbReference>
<evidence type="ECO:0000313" key="1">
    <source>
        <dbReference type="EMBL" id="GGB00712.1"/>
    </source>
</evidence>
<reference evidence="1" key="1">
    <citation type="journal article" date="2014" name="Int. J. Syst. Evol. Microbiol.">
        <title>Complete genome sequence of Corynebacterium casei LMG S-19264T (=DSM 44701T), isolated from a smear-ripened cheese.</title>
        <authorList>
            <consortium name="US DOE Joint Genome Institute (JGI-PGF)"/>
            <person name="Walter F."/>
            <person name="Albersmeier A."/>
            <person name="Kalinowski J."/>
            <person name="Ruckert C."/>
        </authorList>
    </citation>
    <scope>NUCLEOTIDE SEQUENCE</scope>
    <source>
        <strain evidence="1">CGMCC 1.15448</strain>
    </source>
</reference>
<dbReference type="AlphaFoldDB" id="A0A8J2UDH3"/>
<organism evidence="1 2">
    <name type="scientific">Puia dinghuensis</name>
    <dbReference type="NCBI Taxonomy" id="1792502"/>
    <lineage>
        <taxon>Bacteria</taxon>
        <taxon>Pseudomonadati</taxon>
        <taxon>Bacteroidota</taxon>
        <taxon>Chitinophagia</taxon>
        <taxon>Chitinophagales</taxon>
        <taxon>Chitinophagaceae</taxon>
        <taxon>Puia</taxon>
    </lineage>
</organism>
<keyword evidence="2" id="KW-1185">Reference proteome</keyword>
<reference evidence="1" key="2">
    <citation type="submission" date="2020-09" db="EMBL/GenBank/DDBJ databases">
        <authorList>
            <person name="Sun Q."/>
            <person name="Zhou Y."/>
        </authorList>
    </citation>
    <scope>NUCLEOTIDE SEQUENCE</scope>
    <source>
        <strain evidence="1">CGMCC 1.15448</strain>
    </source>
</reference>
<accession>A0A8J2UDH3</accession>
<gene>
    <name evidence="1" type="ORF">GCM10011511_24990</name>
</gene>
<evidence type="ECO:0008006" key="3">
    <source>
        <dbReference type="Google" id="ProtNLM"/>
    </source>
</evidence>
<proteinExistence type="predicted"/>
<evidence type="ECO:0000313" key="2">
    <source>
        <dbReference type="Proteomes" id="UP000607559"/>
    </source>
</evidence>
<protein>
    <recommendedName>
        <fullName evidence="3">Type VI secretion system baseplate subunit TssG</fullName>
    </recommendedName>
</protein>